<evidence type="ECO:0000313" key="3">
    <source>
        <dbReference type="Proteomes" id="UP000509750"/>
    </source>
</evidence>
<dbReference type="AlphaFoldDB" id="A0A7D5GJ56"/>
<keyword evidence="3" id="KW-1185">Reference proteome</keyword>
<reference evidence="2 3" key="1">
    <citation type="submission" date="2020-07" db="EMBL/GenBank/DDBJ databases">
        <title>Gai3-2, isolated from salt lake.</title>
        <authorList>
            <person name="Cui H."/>
            <person name="Shi X."/>
        </authorList>
    </citation>
    <scope>NUCLEOTIDE SEQUENCE [LARGE SCALE GENOMIC DNA]</scope>
    <source>
        <strain evidence="2 3">Gai3-2</strain>
    </source>
</reference>
<feature type="transmembrane region" description="Helical" evidence="1">
    <location>
        <begin position="46"/>
        <end position="69"/>
    </location>
</feature>
<accession>A0A7D5GJ56</accession>
<gene>
    <name evidence="2" type="ORF">HUG10_02875</name>
</gene>
<evidence type="ECO:0000256" key="1">
    <source>
        <dbReference type="SAM" id="Phobius"/>
    </source>
</evidence>
<organism evidence="2 3">
    <name type="scientific">Halorarum halophilum</name>
    <dbReference type="NCBI Taxonomy" id="2743090"/>
    <lineage>
        <taxon>Archaea</taxon>
        <taxon>Methanobacteriati</taxon>
        <taxon>Methanobacteriota</taxon>
        <taxon>Stenosarchaea group</taxon>
        <taxon>Halobacteria</taxon>
        <taxon>Halobacteriales</taxon>
        <taxon>Haloferacaceae</taxon>
        <taxon>Halorarum</taxon>
    </lineage>
</organism>
<dbReference type="PANTHER" id="PTHR41386">
    <property type="entry name" value="INTEGRAL MEMBRANE PROTEIN-RELATED"/>
    <property type="match status" value="1"/>
</dbReference>
<keyword evidence="1" id="KW-0472">Membrane</keyword>
<protein>
    <submittedName>
        <fullName evidence="2">DUF1003 domain-containing protein</fullName>
    </submittedName>
</protein>
<name>A0A7D5GJ56_9EURY</name>
<evidence type="ECO:0000313" key="2">
    <source>
        <dbReference type="EMBL" id="QLG26547.1"/>
    </source>
</evidence>
<dbReference type="InterPro" id="IPR010406">
    <property type="entry name" value="DUF1003"/>
</dbReference>
<dbReference type="PANTHER" id="PTHR41386:SF1">
    <property type="entry name" value="MEMBRANE PROTEIN"/>
    <property type="match status" value="1"/>
</dbReference>
<dbReference type="EMBL" id="CP058529">
    <property type="protein sequence ID" value="QLG26547.1"/>
    <property type="molecule type" value="Genomic_DNA"/>
</dbReference>
<dbReference type="GeneID" id="56027742"/>
<feature type="transmembrane region" description="Helical" evidence="1">
    <location>
        <begin position="81"/>
        <end position="103"/>
    </location>
</feature>
<dbReference type="Proteomes" id="UP000509750">
    <property type="component" value="Chromosome"/>
</dbReference>
<keyword evidence="1" id="KW-0812">Transmembrane</keyword>
<keyword evidence="1" id="KW-1133">Transmembrane helix</keyword>
<dbReference type="RefSeq" id="WP_179168122.1">
    <property type="nucleotide sequence ID" value="NZ_CP058529.1"/>
</dbReference>
<sequence>MTDDAGLTESEKDILSAGNRGTLVTENVNETMEETETFGARVSDALASFGGSWPFIGLFGLFLVGWMITNTIVLTRPLDPFPFILLNLILSSLAAIQAPIILMSQNRQETRNRIRAEHDYEVNLNAELEIRQLHEKLDFLLVRQWRRLLEIQELQSELIDEMTSRDR</sequence>
<proteinExistence type="predicted"/>
<dbReference type="Pfam" id="PF06210">
    <property type="entry name" value="DUF1003"/>
    <property type="match status" value="1"/>
</dbReference>
<dbReference type="KEGG" id="halg:HUG10_02875"/>